<protein>
    <submittedName>
        <fullName evidence="1">DUF1289 domain-containing protein</fullName>
    </submittedName>
</protein>
<evidence type="ECO:0000313" key="1">
    <source>
        <dbReference type="EMBL" id="TMS57108.1"/>
    </source>
</evidence>
<reference evidence="1" key="1">
    <citation type="submission" date="2019-05" db="EMBL/GenBank/DDBJ databases">
        <title>Revised genome assembly of Burkholderiaceae (previously Ralstonia) sp. PBA.</title>
        <authorList>
            <person name="Gan H.M."/>
        </authorList>
    </citation>
    <scope>NUCLEOTIDE SEQUENCE</scope>
    <source>
        <strain evidence="1">PBA</strain>
    </source>
</reference>
<dbReference type="EMBL" id="AKCV02000025">
    <property type="protein sequence ID" value="TMS57108.1"/>
    <property type="molecule type" value="Genomic_DNA"/>
</dbReference>
<name>A0ACD3SLP4_9BURK</name>
<proteinExistence type="predicted"/>
<evidence type="ECO:0000313" key="2">
    <source>
        <dbReference type="Proteomes" id="UP000004277"/>
    </source>
</evidence>
<organism evidence="1 2">
    <name type="scientific">Imbroritus primus</name>
    <dbReference type="NCBI Taxonomy" id="3058603"/>
    <lineage>
        <taxon>Bacteria</taxon>
        <taxon>Pseudomonadati</taxon>
        <taxon>Pseudomonadota</taxon>
        <taxon>Betaproteobacteria</taxon>
        <taxon>Burkholderiales</taxon>
        <taxon>Burkholderiaceae</taxon>
        <taxon>Imbroritus</taxon>
    </lineage>
</organism>
<dbReference type="Proteomes" id="UP000004277">
    <property type="component" value="Unassembled WGS sequence"/>
</dbReference>
<comment type="caution">
    <text evidence="1">The sequence shown here is derived from an EMBL/GenBank/DDBJ whole genome shotgun (WGS) entry which is preliminary data.</text>
</comment>
<accession>A0ACD3SLP4</accession>
<gene>
    <name evidence="1" type="ORF">MW7_014205</name>
</gene>
<sequence>MTSAAYLRAARRIRRLAPPILAGNDGAGGSTPSPCNSVCRMDRVPGSSDDWCLGCLRTLDEIASWSTLEPARQRAIWLALLARAEQLVQEG</sequence>
<keyword evidence="2" id="KW-1185">Reference proteome</keyword>